<organism evidence="5">
    <name type="scientific">Salpingoeca rosetta (strain ATCC 50818 / BSB-021)</name>
    <dbReference type="NCBI Taxonomy" id="946362"/>
    <lineage>
        <taxon>Eukaryota</taxon>
        <taxon>Choanoflagellata</taxon>
        <taxon>Craspedida</taxon>
        <taxon>Salpingoecidae</taxon>
        <taxon>Salpingoeca</taxon>
    </lineage>
</organism>
<dbReference type="SUPFAM" id="SSF48403">
    <property type="entry name" value="Ankyrin repeat"/>
    <property type="match status" value="1"/>
</dbReference>
<dbReference type="GO" id="GO:0051010">
    <property type="term" value="F:microtubule plus-end binding"/>
    <property type="evidence" value="ECO:0007669"/>
    <property type="project" value="TreeGrafter"/>
</dbReference>
<dbReference type="PROSITE" id="PS50297">
    <property type="entry name" value="ANK_REP_REGION"/>
    <property type="match status" value="1"/>
</dbReference>
<dbReference type="InterPro" id="IPR036859">
    <property type="entry name" value="CAP-Gly_dom_sf"/>
</dbReference>
<keyword evidence="5" id="KW-1185">Reference proteome</keyword>
<evidence type="ECO:0000256" key="1">
    <source>
        <dbReference type="PROSITE-ProRule" id="PRU00023"/>
    </source>
</evidence>
<dbReference type="Gene3D" id="1.25.40.20">
    <property type="entry name" value="Ankyrin repeat-containing domain"/>
    <property type="match status" value="1"/>
</dbReference>
<evidence type="ECO:0000313" key="4">
    <source>
        <dbReference type="EMBL" id="EGD75371.1"/>
    </source>
</evidence>
<dbReference type="STRING" id="946362.F2UFU3"/>
<dbReference type="GO" id="GO:0005634">
    <property type="term" value="C:nucleus"/>
    <property type="evidence" value="ECO:0007669"/>
    <property type="project" value="TreeGrafter"/>
</dbReference>
<feature type="domain" description="CAP-Gly" evidence="3">
    <location>
        <begin position="304"/>
        <end position="346"/>
    </location>
</feature>
<dbReference type="OrthoDB" id="2130750at2759"/>
<feature type="region of interest" description="Disordered" evidence="2">
    <location>
        <begin position="412"/>
        <end position="491"/>
    </location>
</feature>
<dbReference type="RefSeq" id="XP_004991828.1">
    <property type="nucleotide sequence ID" value="XM_004991771.1"/>
</dbReference>
<gene>
    <name evidence="4" type="ORF">PTSG_06448</name>
</gene>
<feature type="region of interest" description="Disordered" evidence="2">
    <location>
        <begin position="352"/>
        <end position="396"/>
    </location>
</feature>
<dbReference type="Pfam" id="PF12796">
    <property type="entry name" value="Ank_2"/>
    <property type="match status" value="1"/>
</dbReference>
<dbReference type="Gene3D" id="2.30.30.190">
    <property type="entry name" value="CAP Gly-rich-like domain"/>
    <property type="match status" value="2"/>
</dbReference>
<dbReference type="Proteomes" id="UP000007799">
    <property type="component" value="Unassembled WGS sequence"/>
</dbReference>
<dbReference type="PROSITE" id="PS50088">
    <property type="entry name" value="ANK_REPEAT"/>
    <property type="match status" value="1"/>
</dbReference>
<proteinExistence type="predicted"/>
<dbReference type="InterPro" id="IPR002110">
    <property type="entry name" value="Ankyrin_rpt"/>
</dbReference>
<name>F2UFU3_SALR5</name>
<evidence type="ECO:0000313" key="5">
    <source>
        <dbReference type="Proteomes" id="UP000007799"/>
    </source>
</evidence>
<feature type="compositionally biased region" description="Polar residues" evidence="2">
    <location>
        <begin position="416"/>
        <end position="450"/>
    </location>
</feature>
<feature type="domain" description="CAP-Gly" evidence="3">
    <location>
        <begin position="514"/>
        <end position="557"/>
    </location>
</feature>
<dbReference type="InterPro" id="IPR000938">
    <property type="entry name" value="CAP-Gly_domain"/>
</dbReference>
<dbReference type="AlphaFoldDB" id="F2UFU3"/>
<dbReference type="GO" id="GO:0005938">
    <property type="term" value="C:cell cortex"/>
    <property type="evidence" value="ECO:0007669"/>
    <property type="project" value="TreeGrafter"/>
</dbReference>
<dbReference type="GO" id="GO:0031122">
    <property type="term" value="P:cytoplasmic microtubule organization"/>
    <property type="evidence" value="ECO:0007669"/>
    <property type="project" value="TreeGrafter"/>
</dbReference>
<dbReference type="SMART" id="SM00248">
    <property type="entry name" value="ANK"/>
    <property type="match status" value="3"/>
</dbReference>
<sequence length="576" mass="61447">MVWESSGLPHALRASVGDLGGKEGAAAVLREWSRSVQNDASVWVERLVAAQAPASGDGNGDTAGAAAGGVDWVDPISGCSAVHFAAKSGCDGVGDDDAAAVIMSDLIRKGADTNKACAYAHMTPLHYAAYFGCTAVLAILLRSRSATGQVDVNKVCDTRRNSTALHFAVMGGNVGCVQTLVEANANTELKDDDDRKPIDVARQLLAAPGEFDDTDALKEIVTILEKEGARFVNYTGPRKLPAPATPPPLDSPAHILPHHLGRPLHDEVSDTSSVMGSQIGDEPINVGDRVYVHNKGAGLVRFKDKTKFRPGVWYGVQLDEPVGKNNGTVGYVTYFRTKPKHGVFVRRSRLTKIEASPEKHASPARTPISTAPRRRSSRAPAPFTAPTFRTKGSIRPDHGKAAAMENYTFVHHRESPTSSTHGSQPTSPALSRRSTTHSNIGTPRTDTSTPMARMPSTRGSGTRKKGSSFRSEVPRHLQQQQQAASPKTPAGIDSFGVQSRVLCSGKIGTVTYVGPSHLGEGTYIGVIFSHAPDNGHNGTVDGHTYFKCGAGHGLLVPATRVHWHGRRADKVLKDNR</sequence>
<dbReference type="eggNOG" id="KOG4568">
    <property type="taxonomic scope" value="Eukaryota"/>
</dbReference>
<dbReference type="OMA" id="CIMFLYF"/>
<feature type="compositionally biased region" description="Basic and acidic residues" evidence="2">
    <location>
        <begin position="352"/>
        <end position="361"/>
    </location>
</feature>
<evidence type="ECO:0000256" key="2">
    <source>
        <dbReference type="SAM" id="MobiDB-lite"/>
    </source>
</evidence>
<feature type="compositionally biased region" description="Low complexity" evidence="2">
    <location>
        <begin position="378"/>
        <end position="390"/>
    </location>
</feature>
<dbReference type="PANTHER" id="PTHR18916:SF88">
    <property type="entry name" value="CAP-GLY DOMAIN-CONTAINING PROTEIN"/>
    <property type="match status" value="1"/>
</dbReference>
<protein>
    <recommendedName>
        <fullName evidence="3">CAP-Gly domain-containing protein</fullName>
    </recommendedName>
</protein>
<keyword evidence="1" id="KW-0040">ANK repeat</keyword>
<dbReference type="Pfam" id="PF01302">
    <property type="entry name" value="CAP_GLY"/>
    <property type="match status" value="2"/>
</dbReference>
<dbReference type="SUPFAM" id="SSF74924">
    <property type="entry name" value="Cap-Gly domain"/>
    <property type="match status" value="2"/>
</dbReference>
<dbReference type="GeneID" id="16072388"/>
<feature type="repeat" description="ANK" evidence="1">
    <location>
        <begin position="160"/>
        <end position="192"/>
    </location>
</feature>
<dbReference type="SMART" id="SM01052">
    <property type="entry name" value="CAP_GLY"/>
    <property type="match status" value="2"/>
</dbReference>
<dbReference type="InterPro" id="IPR036770">
    <property type="entry name" value="Ankyrin_rpt-contain_sf"/>
</dbReference>
<reference evidence="4" key="1">
    <citation type="submission" date="2009-08" db="EMBL/GenBank/DDBJ databases">
        <title>Annotation of Salpingoeca rosetta.</title>
        <authorList>
            <consortium name="The Broad Institute Genome Sequencing Platform"/>
            <person name="Russ C."/>
            <person name="Cuomo C."/>
            <person name="Burger G."/>
            <person name="Gray M.W."/>
            <person name="Holland P.W.H."/>
            <person name="King N."/>
            <person name="Lang F.B.F."/>
            <person name="Roger A.J."/>
            <person name="Ruiz-Trillo I."/>
            <person name="Young S.K."/>
            <person name="Zeng Q."/>
            <person name="Gargeya S."/>
            <person name="Alvarado L."/>
            <person name="Berlin A."/>
            <person name="Chapman S.B."/>
            <person name="Chen Z."/>
            <person name="Freedman E."/>
            <person name="Gellesch M."/>
            <person name="Goldberg J."/>
            <person name="Griggs A."/>
            <person name="Gujja S."/>
            <person name="Heilman E."/>
            <person name="Heiman D."/>
            <person name="Howarth C."/>
            <person name="Mehta T."/>
            <person name="Neiman D."/>
            <person name="Pearson M."/>
            <person name="Roberts A."/>
            <person name="Saif S."/>
            <person name="Shea T."/>
            <person name="Shenoy N."/>
            <person name="Sisk P."/>
            <person name="Stolte C."/>
            <person name="Sykes S."/>
            <person name="White J."/>
            <person name="Yandava C."/>
            <person name="Haas B."/>
            <person name="Nusbaum C."/>
            <person name="Birren B."/>
        </authorList>
    </citation>
    <scope>NUCLEOTIDE SEQUENCE [LARGE SCALE GENOMIC DNA]</scope>
    <source>
        <strain evidence="4">ATCC 50818</strain>
    </source>
</reference>
<dbReference type="GO" id="GO:0035371">
    <property type="term" value="C:microtubule plus-end"/>
    <property type="evidence" value="ECO:0007669"/>
    <property type="project" value="TreeGrafter"/>
</dbReference>
<dbReference type="KEGG" id="sre:PTSG_06448"/>
<evidence type="ECO:0000259" key="3">
    <source>
        <dbReference type="PROSITE" id="PS50245"/>
    </source>
</evidence>
<dbReference type="PROSITE" id="PS50245">
    <property type="entry name" value="CAP_GLY_2"/>
    <property type="match status" value="2"/>
</dbReference>
<accession>F2UFU3</accession>
<dbReference type="EMBL" id="GL832972">
    <property type="protein sequence ID" value="EGD75371.1"/>
    <property type="molecule type" value="Genomic_DNA"/>
</dbReference>
<dbReference type="InParanoid" id="F2UFU3"/>
<dbReference type="PANTHER" id="PTHR18916">
    <property type="entry name" value="DYNACTIN 1-RELATED MICROTUBULE-BINDING"/>
    <property type="match status" value="1"/>
</dbReference>